<name>H9T8I2_BURPE</name>
<organism evidence="1">
    <name type="scientific">Burkholderia pseudomallei</name>
    <name type="common">Pseudomonas pseudomallei</name>
    <dbReference type="NCBI Taxonomy" id="28450"/>
    <lineage>
        <taxon>Bacteria</taxon>
        <taxon>Pseudomonadati</taxon>
        <taxon>Pseudomonadota</taxon>
        <taxon>Betaproteobacteria</taxon>
        <taxon>Burkholderiales</taxon>
        <taxon>Burkholderiaceae</taxon>
        <taxon>Burkholderia</taxon>
        <taxon>pseudomallei group</taxon>
    </lineage>
</organism>
<proteinExistence type="predicted"/>
<evidence type="ECO:0000313" key="1">
    <source>
        <dbReference type="EMBL" id="AFG17296.1"/>
    </source>
</evidence>
<reference evidence="1" key="1">
    <citation type="journal article" date="2008" name="PLoS Negl. Trop. Dis.">
        <title>Genetic diversity and microevolution of Burkholderia pseudomallei in the environment.</title>
        <authorList>
            <person name="Chantratita N."/>
            <person name="Wuthiekanun V."/>
            <person name="Limmathurotsakul D."/>
            <person name="Vesaratchavest M."/>
            <person name="Thanwisai A."/>
            <person name="Amornchai P."/>
            <person name="Tumapa S."/>
            <person name="Feil E.J."/>
            <person name="Day N.P."/>
            <person name="Peacock S.J."/>
        </authorList>
    </citation>
    <scope>NUCLEOTIDE SEQUENCE</scope>
    <source>
        <strain evidence="1">E656</strain>
    </source>
</reference>
<dbReference type="KEGG" id="but:X994_5028"/>
<sequence>MEKKKWPFSDPQNAAVIADKRIVNRQDWIAYVSHDRDDGMWQFHTNRTEALEEGDASVVSLKNITDIDPSVLELATLPIGWHAWRASIDSEWKIAETRN</sequence>
<accession>H9T8I2</accession>
<dbReference type="RefSeq" id="WP_004544755.1">
    <property type="nucleotide sequence ID" value="NZ_AP028082.1"/>
</dbReference>
<dbReference type="PATRIC" id="fig|28450.130.peg.5308"/>
<dbReference type="AlphaFoldDB" id="H9T8I2"/>
<gene>
    <name evidence="1" type="primary">cdiI</name>
</gene>
<dbReference type="EMBL" id="JQ423920">
    <property type="protein sequence ID" value="AFG17296.1"/>
    <property type="molecule type" value="Genomic_DNA"/>
</dbReference>
<reference evidence="1" key="2">
    <citation type="submission" date="2012-01" db="EMBL/GenBank/DDBJ databases">
        <title>The toxin/immunity network of Burkholderia pseudomallei contact-dependent growth inhibition (CDI) systems.</title>
        <authorList>
            <person name="Nikolakakis K."/>
            <person name="Amber S."/>
            <person name="Wilbur J.S."/>
            <person name="Diner E.J."/>
            <person name="Aoki S.K."/>
            <person name="Poole S.J."/>
            <person name="Tuanyok A."/>
            <person name="Keim P.S."/>
            <person name="Peacock S.J."/>
            <person name="Hayes C.S."/>
            <person name="Low D.A."/>
        </authorList>
    </citation>
    <scope>NUCLEOTIDE SEQUENCE</scope>
    <source>
        <strain evidence="1">E656</strain>
    </source>
</reference>
<protein>
    <submittedName>
        <fullName evidence="1">CdiI</fullName>
    </submittedName>
</protein>